<sequence>MNLNHNQTTGEKSNMLPLHLFNKNHGVISTVFQHSFNVKFPEVLFHVGSISESLSATGITISDESVDRLLKDVDVGNRVLYKNEQLFIYTNSDIKTISVSNLNEVDLRIPHVTFDQTPLKQIIAAFKVINFAEDWGLSDKYSPQTVVDMIHQSQKDAERNKTLNFLYGRGRGLTPSGDDIIVGCLSILTAVGYPQLTEWQEAIHKRLKLGGTTDVSESYIGAALDGYTSKKMVAFLKVIQTGDIEQLQSAILGIQDFGHTSGTDTLLGMYTAFTML</sequence>
<proteinExistence type="predicted"/>
<comment type="caution">
    <text evidence="1">The sequence shown here is derived from an EMBL/GenBank/DDBJ whole genome shotgun (WGS) entry which is preliminary data.</text>
</comment>
<name>A0A1E7XJ17_9LACO</name>
<dbReference type="AlphaFoldDB" id="A0A1E7XJ17"/>
<reference evidence="1 2" key="1">
    <citation type="submission" date="2016-09" db="EMBL/GenBank/DDBJ databases">
        <title>Genome Sequence of Lactobacillus sunkii Strain CG01.</title>
        <authorList>
            <person name="Poehlein A."/>
            <person name="Gabris C."/>
            <person name="Bengelsdorf F.R."/>
            <person name="Duerre P."/>
            <person name="Daniel R."/>
        </authorList>
    </citation>
    <scope>NUCLEOTIDE SEQUENCE [LARGE SCALE GENOMIC DNA]</scope>
    <source>
        <strain evidence="1 2">CG_D</strain>
    </source>
</reference>
<organism evidence="1 2">
    <name type="scientific">Lentilactobacillus sunkii</name>
    <dbReference type="NCBI Taxonomy" id="481719"/>
    <lineage>
        <taxon>Bacteria</taxon>
        <taxon>Bacillati</taxon>
        <taxon>Bacillota</taxon>
        <taxon>Bacilli</taxon>
        <taxon>Lactobacillales</taxon>
        <taxon>Lactobacillaceae</taxon>
        <taxon>Lentilactobacillus</taxon>
    </lineage>
</organism>
<protein>
    <recommendedName>
        <fullName evidence="3">DUF2877 domain-containing protein</fullName>
    </recommendedName>
</protein>
<dbReference type="Proteomes" id="UP000177010">
    <property type="component" value="Unassembled WGS sequence"/>
</dbReference>
<evidence type="ECO:0000313" key="2">
    <source>
        <dbReference type="Proteomes" id="UP000177010"/>
    </source>
</evidence>
<dbReference type="STRING" id="481719.LASUN_00950"/>
<dbReference type="Pfam" id="PF11392">
    <property type="entry name" value="AllH"/>
    <property type="match status" value="1"/>
</dbReference>
<evidence type="ECO:0008006" key="3">
    <source>
        <dbReference type="Google" id="ProtNLM"/>
    </source>
</evidence>
<dbReference type="InterPro" id="IPR021530">
    <property type="entry name" value="AllH-like"/>
</dbReference>
<dbReference type="EMBL" id="MIQE01000002">
    <property type="protein sequence ID" value="OFA13096.1"/>
    <property type="molecule type" value="Genomic_DNA"/>
</dbReference>
<evidence type="ECO:0000313" key="1">
    <source>
        <dbReference type="EMBL" id="OFA13096.1"/>
    </source>
</evidence>
<accession>A0A1E7XJ17</accession>
<gene>
    <name evidence="1" type="ORF">LASUN_00950</name>
</gene>